<evidence type="ECO:0000256" key="1">
    <source>
        <dbReference type="SAM" id="MobiDB-lite"/>
    </source>
</evidence>
<dbReference type="EMBL" id="ACPB03000064">
    <property type="status" value="NOT_ANNOTATED_CDS"/>
    <property type="molecule type" value="Genomic_DNA"/>
</dbReference>
<dbReference type="EnsemblMetazoa" id="RPRC013361-RA">
    <property type="protein sequence ID" value="RPRC013361-PA"/>
    <property type="gene ID" value="RPRC013361"/>
</dbReference>
<sequence>MPGSDEKEKEESDNCTKSTEILNVDVLKPTPREVQGNTKLTNADPPLKETFDNIQRHKGVPQQKQESTEIHLVQHLMKMKTNPTIKNLTKFVNRLDRVVATINNLEGVKIMYKLSERLKRLLYIKKLEINIGFNYKQKVSKEPEVAGLNLAG</sequence>
<dbReference type="Proteomes" id="UP000015103">
    <property type="component" value="Unassembled WGS sequence"/>
</dbReference>
<dbReference type="HOGENOM" id="CLU_1724579_0_0_1"/>
<dbReference type="InParanoid" id="T1IAP0"/>
<proteinExistence type="predicted"/>
<organism evidence="2 3">
    <name type="scientific">Rhodnius prolixus</name>
    <name type="common">Triatomid bug</name>
    <dbReference type="NCBI Taxonomy" id="13249"/>
    <lineage>
        <taxon>Eukaryota</taxon>
        <taxon>Metazoa</taxon>
        <taxon>Ecdysozoa</taxon>
        <taxon>Arthropoda</taxon>
        <taxon>Hexapoda</taxon>
        <taxon>Insecta</taxon>
        <taxon>Pterygota</taxon>
        <taxon>Neoptera</taxon>
        <taxon>Paraneoptera</taxon>
        <taxon>Hemiptera</taxon>
        <taxon>Heteroptera</taxon>
        <taxon>Panheteroptera</taxon>
        <taxon>Cimicomorpha</taxon>
        <taxon>Reduviidae</taxon>
        <taxon>Triatominae</taxon>
        <taxon>Rhodnius</taxon>
    </lineage>
</organism>
<keyword evidence="3" id="KW-1185">Reference proteome</keyword>
<dbReference type="AlphaFoldDB" id="T1IAP0"/>
<evidence type="ECO:0000313" key="3">
    <source>
        <dbReference type="Proteomes" id="UP000015103"/>
    </source>
</evidence>
<evidence type="ECO:0000313" key="2">
    <source>
        <dbReference type="EnsemblMetazoa" id="RPRC013361-PA"/>
    </source>
</evidence>
<feature type="region of interest" description="Disordered" evidence="1">
    <location>
        <begin position="1"/>
        <end position="22"/>
    </location>
</feature>
<protein>
    <submittedName>
        <fullName evidence="2">Uncharacterized protein</fullName>
    </submittedName>
</protein>
<name>T1IAP0_RHOPR</name>
<reference evidence="2" key="1">
    <citation type="submission" date="2015-05" db="UniProtKB">
        <authorList>
            <consortium name="EnsemblMetazoa"/>
        </authorList>
    </citation>
    <scope>IDENTIFICATION</scope>
</reference>
<accession>T1IAP0</accession>
<dbReference type="VEuPathDB" id="VectorBase:RPRC013361"/>
<feature type="compositionally biased region" description="Basic and acidic residues" evidence="1">
    <location>
        <begin position="1"/>
        <end position="14"/>
    </location>
</feature>